<dbReference type="RefSeq" id="XP_060439594.1">
    <property type="nucleotide sequence ID" value="XM_060588560.1"/>
</dbReference>
<evidence type="ECO:0000256" key="3">
    <source>
        <dbReference type="PROSITE-ProRule" id="PRU00023"/>
    </source>
</evidence>
<evidence type="ECO:0000256" key="2">
    <source>
        <dbReference type="ARBA" id="ARBA00023043"/>
    </source>
</evidence>
<comment type="caution">
    <text evidence="4">The sequence shown here is derived from an EMBL/GenBank/DDBJ whole genome shotgun (WGS) entry which is preliminary data.</text>
</comment>
<dbReference type="SMART" id="SM00248">
    <property type="entry name" value="ANK"/>
    <property type="match status" value="6"/>
</dbReference>
<dbReference type="Gene3D" id="1.25.40.20">
    <property type="entry name" value="Ankyrin repeat-containing domain"/>
    <property type="match status" value="2"/>
</dbReference>
<keyword evidence="1" id="KW-0677">Repeat</keyword>
<feature type="repeat" description="ANK" evidence="3">
    <location>
        <begin position="129"/>
        <end position="161"/>
    </location>
</feature>
<keyword evidence="2 3" id="KW-0040">ANK repeat</keyword>
<evidence type="ECO:0000313" key="4">
    <source>
        <dbReference type="EMBL" id="KAK1623599.1"/>
    </source>
</evidence>
<dbReference type="PANTHER" id="PTHR24198">
    <property type="entry name" value="ANKYRIN REPEAT AND PROTEIN KINASE DOMAIN-CONTAINING PROTEIN"/>
    <property type="match status" value="1"/>
</dbReference>
<gene>
    <name evidence="4" type="ORF">BDP81DRAFT_399287</name>
</gene>
<dbReference type="InterPro" id="IPR002110">
    <property type="entry name" value="Ankyrin_rpt"/>
</dbReference>
<organism evidence="4 5">
    <name type="scientific">Colletotrichum phormii</name>
    <dbReference type="NCBI Taxonomy" id="359342"/>
    <lineage>
        <taxon>Eukaryota</taxon>
        <taxon>Fungi</taxon>
        <taxon>Dikarya</taxon>
        <taxon>Ascomycota</taxon>
        <taxon>Pezizomycotina</taxon>
        <taxon>Sordariomycetes</taxon>
        <taxon>Hypocreomycetidae</taxon>
        <taxon>Glomerellales</taxon>
        <taxon>Glomerellaceae</taxon>
        <taxon>Colletotrichum</taxon>
        <taxon>Colletotrichum acutatum species complex</taxon>
    </lineage>
</organism>
<dbReference type="PROSITE" id="PS50088">
    <property type="entry name" value="ANK_REPEAT"/>
    <property type="match status" value="1"/>
</dbReference>
<name>A0AAI9ZFI9_9PEZI</name>
<keyword evidence="5" id="KW-1185">Reference proteome</keyword>
<evidence type="ECO:0000256" key="1">
    <source>
        <dbReference type="ARBA" id="ARBA00022737"/>
    </source>
</evidence>
<sequence length="422" mass="46412">MRDGNTDIITRSAATGNLATLQRIASHGADMNKIYSVDAPQHLKDWMEMQRKWDSKISGGQGVEVALSKACFATPLHLAAKGGHYDTVQWLLGQHSVDMEMPARFMCQCIPPGTCQDLAIRLLMGQAVPAWRPLHIAICHHQVSVARLLLSRGASSRSVNVGRSKFPRFNQVFSSYWWGLDPNDYVGPAVVSALQSAAFSGNKPIITELVQRMGVDVDERVEEGGATPLYYALAAYNAQSVALLRSLGAKPEQFFVSDACNVNYENALEFVLAIEKTDPIINIFEFSSAVAKFLLDTNVDLQKIVDGQLGSQVTEYFYTNDAEPFVHSDIDAEDDGSGVTTCTIGMLALHATIAAFQPRPFLRKYDGGNEALIRTIKWLITEGASQTVTPGMDPKWSPLRHFVRHYHGNLAAELCDNGFSGW</sequence>
<dbReference type="PANTHER" id="PTHR24198:SF165">
    <property type="entry name" value="ANKYRIN REPEAT-CONTAINING PROTEIN-RELATED"/>
    <property type="match status" value="1"/>
</dbReference>
<dbReference type="Pfam" id="PF12796">
    <property type="entry name" value="Ank_2"/>
    <property type="match status" value="1"/>
</dbReference>
<dbReference type="EMBL" id="JAHMHQ010000028">
    <property type="protein sequence ID" value="KAK1623599.1"/>
    <property type="molecule type" value="Genomic_DNA"/>
</dbReference>
<dbReference type="GeneID" id="85473422"/>
<dbReference type="InterPro" id="IPR036770">
    <property type="entry name" value="Ankyrin_rpt-contain_sf"/>
</dbReference>
<reference evidence="4" key="1">
    <citation type="submission" date="2021-06" db="EMBL/GenBank/DDBJ databases">
        <title>Comparative genomics, transcriptomics and evolutionary studies reveal genomic signatures of adaptation to plant cell wall in hemibiotrophic fungi.</title>
        <authorList>
            <consortium name="DOE Joint Genome Institute"/>
            <person name="Baroncelli R."/>
            <person name="Diaz J.F."/>
            <person name="Benocci T."/>
            <person name="Peng M."/>
            <person name="Battaglia E."/>
            <person name="Haridas S."/>
            <person name="Andreopoulos W."/>
            <person name="Labutti K."/>
            <person name="Pangilinan J."/>
            <person name="Floch G.L."/>
            <person name="Makela M.R."/>
            <person name="Henrissat B."/>
            <person name="Grigoriev I.V."/>
            <person name="Crouch J.A."/>
            <person name="De Vries R.P."/>
            <person name="Sukno S.A."/>
            <person name="Thon M.R."/>
        </authorList>
    </citation>
    <scope>NUCLEOTIDE SEQUENCE</scope>
    <source>
        <strain evidence="4">CBS 102054</strain>
    </source>
</reference>
<accession>A0AAI9ZFI9</accession>
<dbReference type="AlphaFoldDB" id="A0AAI9ZFI9"/>
<protein>
    <submittedName>
        <fullName evidence="4">Ankyrin repeat-containing domain protein</fullName>
    </submittedName>
</protein>
<evidence type="ECO:0000313" key="5">
    <source>
        <dbReference type="Proteomes" id="UP001243989"/>
    </source>
</evidence>
<proteinExistence type="predicted"/>
<dbReference type="Proteomes" id="UP001243989">
    <property type="component" value="Unassembled WGS sequence"/>
</dbReference>
<dbReference type="SUPFAM" id="SSF48403">
    <property type="entry name" value="Ankyrin repeat"/>
    <property type="match status" value="1"/>
</dbReference>